<name>A0A6A4HLA3_9AGAR</name>
<evidence type="ECO:0000313" key="1">
    <source>
        <dbReference type="EMBL" id="KAE9399692.1"/>
    </source>
</evidence>
<gene>
    <name evidence="1" type="ORF">BT96DRAFT_1019358</name>
</gene>
<dbReference type="EMBL" id="ML769466">
    <property type="protein sequence ID" value="KAE9399692.1"/>
    <property type="molecule type" value="Genomic_DNA"/>
</dbReference>
<dbReference type="Proteomes" id="UP000799118">
    <property type="component" value="Unassembled WGS sequence"/>
</dbReference>
<accession>A0A6A4HLA3</accession>
<sequence length="215" mass="23172">MSSTCGFRGIGMLGGCSEKRFEDRFNDDVFLKAGTIALAKLQLRPLSFPLSPLSFSFSLSSAFGYAFCAEPGGEEKNLGCGGIPGSVVQSPCRLPQARISPTASSKLYLYIIEHRVPLYQHKVCVHLQRAGVSYGMGKRESATVTNWMQSFGINCLPTPLAAPSAALVPSTPEDEDEEDTLDKVLVGLVELARFGSWGIAGSGESESGYWTLFLF</sequence>
<protein>
    <submittedName>
        <fullName evidence="1">Uncharacterized protein</fullName>
    </submittedName>
</protein>
<reference evidence="1" key="1">
    <citation type="journal article" date="2019" name="Environ. Microbiol.">
        <title>Fungal ecological strategies reflected in gene transcription - a case study of two litter decomposers.</title>
        <authorList>
            <person name="Barbi F."/>
            <person name="Kohler A."/>
            <person name="Barry K."/>
            <person name="Baskaran P."/>
            <person name="Daum C."/>
            <person name="Fauchery L."/>
            <person name="Ihrmark K."/>
            <person name="Kuo A."/>
            <person name="LaButti K."/>
            <person name="Lipzen A."/>
            <person name="Morin E."/>
            <person name="Grigoriev I.V."/>
            <person name="Henrissat B."/>
            <person name="Lindahl B."/>
            <person name="Martin F."/>
        </authorList>
    </citation>
    <scope>NUCLEOTIDE SEQUENCE</scope>
    <source>
        <strain evidence="1">JB14</strain>
    </source>
</reference>
<dbReference type="AlphaFoldDB" id="A0A6A4HLA3"/>
<evidence type="ECO:0000313" key="2">
    <source>
        <dbReference type="Proteomes" id="UP000799118"/>
    </source>
</evidence>
<organism evidence="1 2">
    <name type="scientific">Gymnopus androsaceus JB14</name>
    <dbReference type="NCBI Taxonomy" id="1447944"/>
    <lineage>
        <taxon>Eukaryota</taxon>
        <taxon>Fungi</taxon>
        <taxon>Dikarya</taxon>
        <taxon>Basidiomycota</taxon>
        <taxon>Agaricomycotina</taxon>
        <taxon>Agaricomycetes</taxon>
        <taxon>Agaricomycetidae</taxon>
        <taxon>Agaricales</taxon>
        <taxon>Marasmiineae</taxon>
        <taxon>Omphalotaceae</taxon>
        <taxon>Gymnopus</taxon>
    </lineage>
</organism>
<keyword evidence="2" id="KW-1185">Reference proteome</keyword>
<proteinExistence type="predicted"/>